<keyword evidence="2" id="KW-1185">Reference proteome</keyword>
<evidence type="ECO:0000313" key="2">
    <source>
        <dbReference type="Proteomes" id="UP001320706"/>
    </source>
</evidence>
<reference evidence="1" key="1">
    <citation type="submission" date="2024-02" db="EMBL/GenBank/DDBJ databases">
        <title>Metagenome Assembled Genome of Zalaria obscura JY119.</title>
        <authorList>
            <person name="Vighnesh L."/>
            <person name="Jagadeeshwari U."/>
            <person name="Venkata Ramana C."/>
            <person name="Sasikala C."/>
        </authorList>
    </citation>
    <scope>NUCLEOTIDE SEQUENCE</scope>
    <source>
        <strain evidence="1">JY119</strain>
    </source>
</reference>
<organism evidence="1 2">
    <name type="scientific">Zalaria obscura</name>
    <dbReference type="NCBI Taxonomy" id="2024903"/>
    <lineage>
        <taxon>Eukaryota</taxon>
        <taxon>Fungi</taxon>
        <taxon>Dikarya</taxon>
        <taxon>Ascomycota</taxon>
        <taxon>Pezizomycotina</taxon>
        <taxon>Dothideomycetes</taxon>
        <taxon>Dothideomycetidae</taxon>
        <taxon>Dothideales</taxon>
        <taxon>Zalariaceae</taxon>
        <taxon>Zalaria</taxon>
    </lineage>
</organism>
<protein>
    <submittedName>
        <fullName evidence="1">Uncharacterized protein</fullName>
    </submittedName>
</protein>
<comment type="caution">
    <text evidence="1">The sequence shown here is derived from an EMBL/GenBank/DDBJ whole genome shotgun (WGS) entry which is preliminary data.</text>
</comment>
<accession>A0ACC3SFU9</accession>
<name>A0ACC3SFU9_9PEZI</name>
<dbReference type="Proteomes" id="UP001320706">
    <property type="component" value="Unassembled WGS sequence"/>
</dbReference>
<gene>
    <name evidence="1" type="ORF">M8818_003348</name>
</gene>
<dbReference type="EMBL" id="JAMKPW020000014">
    <property type="protein sequence ID" value="KAK8211381.1"/>
    <property type="molecule type" value="Genomic_DNA"/>
</dbReference>
<sequence>MGGRCGGGAVSGEESIEVQLQFMYEGCSMTVDGGERDLINLYLIDTVPTVRDGPCSLPRAVQRLSKDESNYFPIEYVVPILLLGYRCRPHGRRASAEIGSPEG</sequence>
<proteinExistence type="predicted"/>
<evidence type="ECO:0000313" key="1">
    <source>
        <dbReference type="EMBL" id="KAK8211381.1"/>
    </source>
</evidence>